<sequence length="234" mass="24963">MEGADNSCVPISAENLHIAIVEDVGNCPSEGMSCSQGFSCARVPSAGGVDSFACFPTASLRAPTQCDSTNFPSGICYDNICRELESSPSICITNKEIPLPLLRRQAIACPTGFDCVDMASQKAGTPSTVGNTHSPPRSTTASRVLLELAAQSFHVSASVMKFSRTLLLSPASLRTLSQLHRNEPGRVRRTALAASATNNVYRSPEVGETCIFHTELTFSRHWIVTSVISVGQNL</sequence>
<evidence type="ECO:0000313" key="2">
    <source>
        <dbReference type="Proteomes" id="UP000813385"/>
    </source>
</evidence>
<accession>A0A8K0X175</accession>
<comment type="caution">
    <text evidence="1">The sequence shown here is derived from an EMBL/GenBank/DDBJ whole genome shotgun (WGS) entry which is preliminary data.</text>
</comment>
<protein>
    <submittedName>
        <fullName evidence="1">Uncharacterized protein</fullName>
    </submittedName>
</protein>
<keyword evidence="2" id="KW-1185">Reference proteome</keyword>
<proteinExistence type="predicted"/>
<reference evidence="1" key="1">
    <citation type="journal article" date="2021" name="Nat. Commun.">
        <title>Genetic determinants of endophytism in the Arabidopsis root mycobiome.</title>
        <authorList>
            <person name="Mesny F."/>
            <person name="Miyauchi S."/>
            <person name="Thiergart T."/>
            <person name="Pickel B."/>
            <person name="Atanasova L."/>
            <person name="Karlsson M."/>
            <person name="Huettel B."/>
            <person name="Barry K.W."/>
            <person name="Haridas S."/>
            <person name="Chen C."/>
            <person name="Bauer D."/>
            <person name="Andreopoulos W."/>
            <person name="Pangilinan J."/>
            <person name="LaButti K."/>
            <person name="Riley R."/>
            <person name="Lipzen A."/>
            <person name="Clum A."/>
            <person name="Drula E."/>
            <person name="Henrissat B."/>
            <person name="Kohler A."/>
            <person name="Grigoriev I.V."/>
            <person name="Martin F.M."/>
            <person name="Hacquard S."/>
        </authorList>
    </citation>
    <scope>NUCLEOTIDE SEQUENCE</scope>
    <source>
        <strain evidence="1">MPI-CAGE-AT-0016</strain>
    </source>
</reference>
<dbReference type="EMBL" id="JAGPXD010000005">
    <property type="protein sequence ID" value="KAH7353318.1"/>
    <property type="molecule type" value="Genomic_DNA"/>
</dbReference>
<organism evidence="1 2">
    <name type="scientific">Plectosphaerella cucumerina</name>
    <dbReference type="NCBI Taxonomy" id="40658"/>
    <lineage>
        <taxon>Eukaryota</taxon>
        <taxon>Fungi</taxon>
        <taxon>Dikarya</taxon>
        <taxon>Ascomycota</taxon>
        <taxon>Pezizomycotina</taxon>
        <taxon>Sordariomycetes</taxon>
        <taxon>Hypocreomycetidae</taxon>
        <taxon>Glomerellales</taxon>
        <taxon>Plectosphaerellaceae</taxon>
        <taxon>Plectosphaerella</taxon>
    </lineage>
</organism>
<dbReference type="Proteomes" id="UP000813385">
    <property type="component" value="Unassembled WGS sequence"/>
</dbReference>
<dbReference type="AlphaFoldDB" id="A0A8K0X175"/>
<name>A0A8K0X175_9PEZI</name>
<evidence type="ECO:0000313" key="1">
    <source>
        <dbReference type="EMBL" id="KAH7353318.1"/>
    </source>
</evidence>
<gene>
    <name evidence="1" type="ORF">B0T11DRAFT_116772</name>
</gene>